<reference evidence="11" key="1">
    <citation type="submission" date="2020-01" db="EMBL/GenBank/DDBJ databases">
        <authorList>
            <person name="Rat A."/>
        </authorList>
    </citation>
    <scope>NUCLEOTIDE SEQUENCE</scope>
    <source>
        <strain evidence="11">LMG 31161</strain>
    </source>
</reference>
<organism evidence="11 14">
    <name type="scientific">Neoroseomonas oryzicola</name>
    <dbReference type="NCBI Taxonomy" id="535904"/>
    <lineage>
        <taxon>Bacteria</taxon>
        <taxon>Pseudomonadati</taxon>
        <taxon>Pseudomonadota</taxon>
        <taxon>Alphaproteobacteria</taxon>
        <taxon>Acetobacterales</taxon>
        <taxon>Acetobacteraceae</taxon>
        <taxon>Neoroseomonas</taxon>
    </lineage>
</organism>
<dbReference type="EMBL" id="JAAEDK010000034">
    <property type="protein sequence ID" value="MBR0660646.1"/>
    <property type="molecule type" value="Genomic_DNA"/>
</dbReference>
<dbReference type="PANTHER" id="PTHR43409">
    <property type="entry name" value="ANAEROBIC MAGNESIUM-PROTOPORPHYRIN IX MONOMETHYL ESTER CYCLASE-RELATED"/>
    <property type="match status" value="1"/>
</dbReference>
<feature type="region of interest" description="Disordered" evidence="8">
    <location>
        <begin position="441"/>
        <end position="468"/>
    </location>
</feature>
<keyword evidence="13" id="KW-1185">Reference proteome</keyword>
<keyword evidence="4" id="KW-0949">S-adenosyl-L-methionine</keyword>
<dbReference type="GO" id="GO:0051539">
    <property type="term" value="F:4 iron, 4 sulfur cluster binding"/>
    <property type="evidence" value="ECO:0007669"/>
    <property type="project" value="UniProtKB-KW"/>
</dbReference>
<dbReference type="InterPro" id="IPR051198">
    <property type="entry name" value="BchE-like"/>
</dbReference>
<comment type="caution">
    <text evidence="11">The sequence shown here is derived from an EMBL/GenBank/DDBJ whole genome shotgun (WGS) entry which is preliminary data.</text>
</comment>
<dbReference type="Gene3D" id="3.40.50.280">
    <property type="entry name" value="Cobalamin-binding domain"/>
    <property type="match status" value="1"/>
</dbReference>
<dbReference type="InterPro" id="IPR006638">
    <property type="entry name" value="Elp3/MiaA/NifB-like_rSAM"/>
</dbReference>
<dbReference type="SMART" id="SM00729">
    <property type="entry name" value="Elp3"/>
    <property type="match status" value="1"/>
</dbReference>
<reference evidence="11" key="3">
    <citation type="journal article" date="2021" name="Syst. Appl. Microbiol.">
        <title>Roseomonas hellenica sp. nov., isolated from roots of wild-growing Alkanna tinctoria.</title>
        <authorList>
            <person name="Rat A."/>
            <person name="Naranjo H.D."/>
            <person name="Lebbe L."/>
            <person name="Cnockaert M."/>
            <person name="Krigas N."/>
            <person name="Grigoriadou K."/>
            <person name="Maloupa E."/>
            <person name="Willems A."/>
        </authorList>
    </citation>
    <scope>NUCLEOTIDE SEQUENCE</scope>
    <source>
        <strain evidence="11">LMG 31161</strain>
    </source>
</reference>
<dbReference type="SUPFAM" id="SSF102114">
    <property type="entry name" value="Radical SAM enzymes"/>
    <property type="match status" value="1"/>
</dbReference>
<dbReference type="GO" id="GO:0046872">
    <property type="term" value="F:metal ion binding"/>
    <property type="evidence" value="ECO:0007669"/>
    <property type="project" value="UniProtKB-KW"/>
</dbReference>
<evidence type="ECO:0000313" key="11">
    <source>
        <dbReference type="EMBL" id="MBR0660646.1"/>
    </source>
</evidence>
<gene>
    <name evidence="12" type="ORF">GWK15_23775</name>
    <name evidence="11" type="ORF">GXW75_15420</name>
</gene>
<dbReference type="RefSeq" id="WP_168043905.1">
    <property type="nucleotide sequence ID" value="NZ_JAAEDK010000034.1"/>
</dbReference>
<dbReference type="SFLD" id="SFLDS00029">
    <property type="entry name" value="Radical_SAM"/>
    <property type="match status" value="1"/>
</dbReference>
<dbReference type="Proteomes" id="UP001138708">
    <property type="component" value="Unassembled WGS sequence"/>
</dbReference>
<dbReference type="PANTHER" id="PTHR43409:SF7">
    <property type="entry name" value="BLL1977 PROTEIN"/>
    <property type="match status" value="1"/>
</dbReference>
<dbReference type="Pfam" id="PF04055">
    <property type="entry name" value="Radical_SAM"/>
    <property type="match status" value="1"/>
</dbReference>
<dbReference type="EMBL" id="JAAVUP010000017">
    <property type="protein sequence ID" value="NKE19996.1"/>
    <property type="molecule type" value="Genomic_DNA"/>
</dbReference>
<accession>A0A9X9WJY6</accession>
<dbReference type="InterPro" id="IPR023404">
    <property type="entry name" value="rSAM_horseshoe"/>
</dbReference>
<feature type="domain" description="B12-binding" evidence="9">
    <location>
        <begin position="1"/>
        <end position="131"/>
    </location>
</feature>
<dbReference type="InterPro" id="IPR058240">
    <property type="entry name" value="rSAM_sf"/>
</dbReference>
<evidence type="ECO:0000259" key="10">
    <source>
        <dbReference type="PROSITE" id="PS51918"/>
    </source>
</evidence>
<evidence type="ECO:0000256" key="5">
    <source>
        <dbReference type="ARBA" id="ARBA00022723"/>
    </source>
</evidence>
<evidence type="ECO:0000256" key="8">
    <source>
        <dbReference type="SAM" id="MobiDB-lite"/>
    </source>
</evidence>
<evidence type="ECO:0000256" key="2">
    <source>
        <dbReference type="ARBA" id="ARBA00022603"/>
    </source>
</evidence>
<dbReference type="PROSITE" id="PS51918">
    <property type="entry name" value="RADICAL_SAM"/>
    <property type="match status" value="1"/>
</dbReference>
<dbReference type="InterPro" id="IPR006158">
    <property type="entry name" value="Cobalamin-bd"/>
</dbReference>
<keyword evidence="3" id="KW-0808">Transferase</keyword>
<dbReference type="GO" id="GO:0031419">
    <property type="term" value="F:cobalamin binding"/>
    <property type="evidence" value="ECO:0007669"/>
    <property type="project" value="InterPro"/>
</dbReference>
<dbReference type="InterPro" id="IPR034466">
    <property type="entry name" value="Methyltransferase_Class_B"/>
</dbReference>
<dbReference type="Pfam" id="PF02310">
    <property type="entry name" value="B12-binding"/>
    <property type="match status" value="1"/>
</dbReference>
<evidence type="ECO:0000256" key="1">
    <source>
        <dbReference type="ARBA" id="ARBA00001966"/>
    </source>
</evidence>
<dbReference type="GO" id="GO:0005829">
    <property type="term" value="C:cytosol"/>
    <property type="evidence" value="ECO:0007669"/>
    <property type="project" value="TreeGrafter"/>
</dbReference>
<protein>
    <submittedName>
        <fullName evidence="11">B12-binding domain-containing radical SAM protein</fullName>
    </submittedName>
</protein>
<keyword evidence="5" id="KW-0479">Metal-binding</keyword>
<evidence type="ECO:0000313" key="13">
    <source>
        <dbReference type="Proteomes" id="UP000746741"/>
    </source>
</evidence>
<dbReference type="CDD" id="cd02068">
    <property type="entry name" value="radical_SAM_B12_BD"/>
    <property type="match status" value="1"/>
</dbReference>
<evidence type="ECO:0000313" key="12">
    <source>
        <dbReference type="EMBL" id="NKE19996.1"/>
    </source>
</evidence>
<evidence type="ECO:0000313" key="14">
    <source>
        <dbReference type="Proteomes" id="UP001138708"/>
    </source>
</evidence>
<keyword evidence="6" id="KW-0408">Iron</keyword>
<reference evidence="12 13" key="2">
    <citation type="submission" date="2020-02" db="EMBL/GenBank/DDBJ databases">
        <authorList>
            <person name="Sun Q."/>
            <person name="Inoue M."/>
        </authorList>
    </citation>
    <scope>NUCLEOTIDE SEQUENCE [LARGE SCALE GENOMIC DNA]</scope>
    <source>
        <strain evidence="12 13">KCTC 22478</strain>
    </source>
</reference>
<proteinExistence type="predicted"/>
<evidence type="ECO:0000256" key="7">
    <source>
        <dbReference type="ARBA" id="ARBA00023014"/>
    </source>
</evidence>
<dbReference type="SFLD" id="SFLDG01082">
    <property type="entry name" value="B12-binding_domain_containing"/>
    <property type="match status" value="1"/>
</dbReference>
<name>A0A9X9WJY6_9PROT</name>
<evidence type="ECO:0000256" key="4">
    <source>
        <dbReference type="ARBA" id="ARBA00022691"/>
    </source>
</evidence>
<dbReference type="CDD" id="cd01335">
    <property type="entry name" value="Radical_SAM"/>
    <property type="match status" value="1"/>
</dbReference>
<dbReference type="AlphaFoldDB" id="A0A9X9WJY6"/>
<evidence type="ECO:0000256" key="3">
    <source>
        <dbReference type="ARBA" id="ARBA00022679"/>
    </source>
</evidence>
<feature type="domain" description="Radical SAM core" evidence="10">
    <location>
        <begin position="155"/>
        <end position="384"/>
    </location>
</feature>
<keyword evidence="2" id="KW-0489">Methyltransferase</keyword>
<dbReference type="PROSITE" id="PS51332">
    <property type="entry name" value="B12_BINDING"/>
    <property type="match status" value="1"/>
</dbReference>
<keyword evidence="7" id="KW-0411">Iron-sulfur</keyword>
<dbReference type="GO" id="GO:0003824">
    <property type="term" value="F:catalytic activity"/>
    <property type="evidence" value="ECO:0007669"/>
    <property type="project" value="InterPro"/>
</dbReference>
<evidence type="ECO:0000259" key="9">
    <source>
        <dbReference type="PROSITE" id="PS51332"/>
    </source>
</evidence>
<dbReference type="SFLD" id="SFLDG01123">
    <property type="entry name" value="methyltransferase_(Class_B)"/>
    <property type="match status" value="1"/>
</dbReference>
<dbReference type="Proteomes" id="UP000746741">
    <property type="component" value="Unassembled WGS sequence"/>
</dbReference>
<dbReference type="Gene3D" id="3.80.30.20">
    <property type="entry name" value="tm_1862 like domain"/>
    <property type="match status" value="1"/>
</dbReference>
<feature type="compositionally biased region" description="Low complexity" evidence="8">
    <location>
        <begin position="455"/>
        <end position="468"/>
    </location>
</feature>
<evidence type="ECO:0000256" key="6">
    <source>
        <dbReference type="ARBA" id="ARBA00023004"/>
    </source>
</evidence>
<dbReference type="InterPro" id="IPR007197">
    <property type="entry name" value="rSAM"/>
</dbReference>
<comment type="cofactor">
    <cofactor evidence="1">
        <name>[4Fe-4S] cluster</name>
        <dbReference type="ChEBI" id="CHEBI:49883"/>
    </cofactor>
</comment>
<sequence length="468" mass="52729">MKVTLIRPNMGRLPGGRFHERGAMEPLEVGVVAALTPADVDVRLYDDRVEPIHYDEPTDLVGITIEVYTAKRVYEIAAQYRRRGVPVVLGGFHATLAPEECKAHADAVVIGDAESVWADVIEDARAGRLKALYRGGPGVPQAVGVMPRRDLFPTKGYLPVTLVQFSRGCPYPCEFCAISTYFERRHVSRPITEVIAEIERAGRRTVFFVDDNLIVNRRALKSLLRALIPLRLRWISQASIDMADDPELMDLMEASGCLGTVTGFESVDPAALMAMGKTPNLRGDRWDRYQRQVEVLRSHHLQTWAAFTLGHDHEDERSIRDTLAFASSNRFAFAAFNILTPYPGTPLYDRLAAERRLLFDGRWWLHPDYRFNDATFRPMRMTPDALTQAVSDCRRQWTSAASIFWRMWDFKTHLSSPLRLALYLRFNSVFRRDARDKQGMLLGTENGATGDDLSARSPATSSSAPQAA</sequence>